<feature type="transmembrane region" description="Helical" evidence="15">
    <location>
        <begin position="613"/>
        <end position="633"/>
    </location>
</feature>
<keyword evidence="7 15" id="KW-0812">Transmembrane</keyword>
<evidence type="ECO:0000256" key="3">
    <source>
        <dbReference type="ARBA" id="ARBA00012589"/>
    </source>
</evidence>
<feature type="domain" description="1,3-beta-glucan synthase component FKS1-like" evidence="16">
    <location>
        <begin position="369"/>
        <end position="487"/>
    </location>
</feature>
<evidence type="ECO:0000313" key="18">
    <source>
        <dbReference type="Proteomes" id="UP001497512"/>
    </source>
</evidence>
<evidence type="ECO:0000256" key="11">
    <source>
        <dbReference type="ARBA" id="ARBA00023316"/>
    </source>
</evidence>
<comment type="similarity">
    <text evidence="2">Belongs to the glycosyltransferase 48 family.</text>
</comment>
<evidence type="ECO:0000256" key="2">
    <source>
        <dbReference type="ARBA" id="ARBA00009040"/>
    </source>
</evidence>
<feature type="transmembrane region" description="Helical" evidence="15">
    <location>
        <begin position="1679"/>
        <end position="1697"/>
    </location>
</feature>
<name>A0ABP0V520_9BRYO</name>
<keyword evidence="11" id="KW-0961">Cell wall biogenesis/degradation</keyword>
<evidence type="ECO:0000256" key="10">
    <source>
        <dbReference type="ARBA" id="ARBA00023136"/>
    </source>
</evidence>
<feature type="region of interest" description="Disordered" evidence="14">
    <location>
        <begin position="153"/>
        <end position="176"/>
    </location>
</feature>
<dbReference type="PANTHER" id="PTHR12741:SF47">
    <property type="entry name" value="CALLOSE SYNTHASE 9"/>
    <property type="match status" value="1"/>
</dbReference>
<feature type="transmembrane region" description="Helical" evidence="15">
    <location>
        <begin position="762"/>
        <end position="780"/>
    </location>
</feature>
<dbReference type="Pfam" id="PF14288">
    <property type="entry name" value="FKS1_dom1"/>
    <property type="match status" value="1"/>
</dbReference>
<feature type="transmembrane region" description="Helical" evidence="15">
    <location>
        <begin position="543"/>
        <end position="562"/>
    </location>
</feature>
<evidence type="ECO:0000256" key="1">
    <source>
        <dbReference type="ARBA" id="ARBA00004651"/>
    </source>
</evidence>
<evidence type="ECO:0000256" key="15">
    <source>
        <dbReference type="SAM" id="Phobius"/>
    </source>
</evidence>
<comment type="subcellular location">
    <subcellularLocation>
        <location evidence="1">Cell membrane</location>
        <topology evidence="1">Multi-pass membrane protein</topology>
    </subcellularLocation>
</comment>
<keyword evidence="4" id="KW-1003">Cell membrane</keyword>
<dbReference type="Pfam" id="PF25968">
    <property type="entry name" value="CALS1"/>
    <property type="match status" value="1"/>
</dbReference>
<dbReference type="PANTHER" id="PTHR12741">
    <property type="entry name" value="LYST-INTERACTING PROTEIN LIP5 DOPAMINE RESPONSIVE PROTEIN DRG-1"/>
    <property type="match status" value="1"/>
</dbReference>
<evidence type="ECO:0000313" key="17">
    <source>
        <dbReference type="EMBL" id="CAK9237103.1"/>
    </source>
</evidence>
<keyword evidence="9 15" id="KW-1133">Transmembrane helix</keyword>
<feature type="transmembrane region" description="Helical" evidence="15">
    <location>
        <begin position="1779"/>
        <end position="1798"/>
    </location>
</feature>
<evidence type="ECO:0000256" key="9">
    <source>
        <dbReference type="ARBA" id="ARBA00022989"/>
    </source>
</evidence>
<feature type="transmembrane region" description="Helical" evidence="15">
    <location>
        <begin position="1910"/>
        <end position="1931"/>
    </location>
</feature>
<feature type="transmembrane region" description="Helical" evidence="15">
    <location>
        <begin position="1590"/>
        <end position="1608"/>
    </location>
</feature>
<keyword evidence="6" id="KW-0808">Transferase</keyword>
<dbReference type="EMBL" id="OZ019901">
    <property type="protein sequence ID" value="CAK9237103.1"/>
    <property type="molecule type" value="Genomic_DNA"/>
</dbReference>
<comment type="catalytic activity">
    <reaction evidence="13">
        <text>[(1-&gt;3)-beta-D-glucosyl](n) + UDP-alpha-D-glucose = [(1-&gt;3)-beta-D-glucosyl](n+1) + UDP + H(+)</text>
        <dbReference type="Rhea" id="RHEA:21476"/>
        <dbReference type="Rhea" id="RHEA-COMP:11146"/>
        <dbReference type="Rhea" id="RHEA-COMP:14303"/>
        <dbReference type="ChEBI" id="CHEBI:15378"/>
        <dbReference type="ChEBI" id="CHEBI:37671"/>
        <dbReference type="ChEBI" id="CHEBI:58223"/>
        <dbReference type="ChEBI" id="CHEBI:58885"/>
        <dbReference type="EC" id="2.4.1.34"/>
    </reaction>
</comment>
<dbReference type="InterPro" id="IPR003440">
    <property type="entry name" value="Glyco_trans_48_dom"/>
</dbReference>
<keyword evidence="5" id="KW-0328">Glycosyltransferase</keyword>
<evidence type="ECO:0000256" key="6">
    <source>
        <dbReference type="ARBA" id="ARBA00022679"/>
    </source>
</evidence>
<dbReference type="EC" id="2.4.1.34" evidence="3"/>
<evidence type="ECO:0000256" key="13">
    <source>
        <dbReference type="ARBA" id="ARBA00047777"/>
    </source>
</evidence>
<feature type="transmembrane region" description="Helical" evidence="15">
    <location>
        <begin position="1810"/>
        <end position="1828"/>
    </location>
</feature>
<dbReference type="InterPro" id="IPR026899">
    <property type="entry name" value="FKS1-like_dom1"/>
</dbReference>
<evidence type="ECO:0000256" key="14">
    <source>
        <dbReference type="SAM" id="MobiDB-lite"/>
    </source>
</evidence>
<organism evidence="17 18">
    <name type="scientific">Sphagnum troendelagicum</name>
    <dbReference type="NCBI Taxonomy" id="128251"/>
    <lineage>
        <taxon>Eukaryota</taxon>
        <taxon>Viridiplantae</taxon>
        <taxon>Streptophyta</taxon>
        <taxon>Embryophyta</taxon>
        <taxon>Bryophyta</taxon>
        <taxon>Sphagnophytina</taxon>
        <taxon>Sphagnopsida</taxon>
        <taxon>Sphagnales</taxon>
        <taxon>Sphagnaceae</taxon>
        <taxon>Sphagnum</taxon>
    </lineage>
</organism>
<feature type="transmembrane region" description="Helical" evidence="15">
    <location>
        <begin position="1840"/>
        <end position="1864"/>
    </location>
</feature>
<evidence type="ECO:0000256" key="5">
    <source>
        <dbReference type="ARBA" id="ARBA00022676"/>
    </source>
</evidence>
<dbReference type="InterPro" id="IPR058851">
    <property type="entry name" value="CALS1_helical"/>
</dbReference>
<feature type="transmembrane region" description="Helical" evidence="15">
    <location>
        <begin position="1703"/>
        <end position="1726"/>
    </location>
</feature>
<evidence type="ECO:0000256" key="12">
    <source>
        <dbReference type="ARBA" id="ARBA00032165"/>
    </source>
</evidence>
<feature type="transmembrane region" description="Helical" evidence="15">
    <location>
        <begin position="645"/>
        <end position="667"/>
    </location>
</feature>
<keyword evidence="8" id="KW-0133">Cell shape</keyword>
<keyword evidence="10 15" id="KW-0472">Membrane</keyword>
<evidence type="ECO:0000256" key="4">
    <source>
        <dbReference type="ARBA" id="ARBA00022475"/>
    </source>
</evidence>
<accession>A0ABP0V520</accession>
<proteinExistence type="inferred from homology"/>
<reference evidence="17" key="1">
    <citation type="submission" date="2024-02" db="EMBL/GenBank/DDBJ databases">
        <authorList>
            <consortium name="ELIXIR-Norway"/>
            <consortium name="Elixir Norway"/>
        </authorList>
    </citation>
    <scope>NUCLEOTIDE SEQUENCE</scope>
</reference>
<feature type="transmembrane region" description="Helical" evidence="15">
    <location>
        <begin position="582"/>
        <end position="601"/>
    </location>
</feature>
<evidence type="ECO:0000256" key="8">
    <source>
        <dbReference type="ARBA" id="ARBA00022960"/>
    </source>
</evidence>
<keyword evidence="18" id="KW-1185">Reference proteome</keyword>
<feature type="transmembrane region" description="Helical" evidence="15">
    <location>
        <begin position="1533"/>
        <end position="1555"/>
    </location>
</feature>
<feature type="transmembrane region" description="Helical" evidence="15">
    <location>
        <begin position="1870"/>
        <end position="1890"/>
    </location>
</feature>
<gene>
    <name evidence="17" type="ORF">CSSPTR1EN2_LOCUS23503</name>
</gene>
<protein>
    <recommendedName>
        <fullName evidence="12">1,3-beta-glucan synthase</fullName>
        <ecNumber evidence="3">2.4.1.34</ecNumber>
    </recommendedName>
    <alternativeName>
        <fullName evidence="12">1,3-beta-glucan synthase</fullName>
    </alternativeName>
</protein>
<evidence type="ECO:0000259" key="16">
    <source>
        <dbReference type="SMART" id="SM01205"/>
    </source>
</evidence>
<feature type="transmembrane region" description="Helical" evidence="15">
    <location>
        <begin position="710"/>
        <end position="731"/>
    </location>
</feature>
<dbReference type="SMART" id="SM01205">
    <property type="entry name" value="FKS1_dom1"/>
    <property type="match status" value="1"/>
</dbReference>
<dbReference type="Pfam" id="PF02364">
    <property type="entry name" value="Glucan_synthase"/>
    <property type="match status" value="1"/>
</dbReference>
<evidence type="ECO:0000256" key="7">
    <source>
        <dbReference type="ARBA" id="ARBA00022692"/>
    </source>
</evidence>
<sequence>MEKPASAKGSNRISRRVVGLWEQLVGEALRAQEARGSLEIGSSRRRDYGSSSYTVPQFLQDQTNIESILQAARDIEPENIQVSQILYEYAFTLVHQLDPMSEGRDVLQLKTGLSSMISKKRIQREGQKLDRTDDIQVISDYYKKYRERLDIANLEDEERKQQQESTSSGGMPESQEWRSERLRRAYEIANILQAVIDSLLSDADPVEVAKLDLASQGKVILEEDAKKIRKRRAYNILPMEEDGVSNPFSYFPEVTGATKALLYTEGSPRFPYDYVMPENRNLDVFDFLHYVFCFQKDNVANQREHLILLLASSQSRKGVLYDGHRTEGSAVNEAAVDDVYERVLGNYMRWCDFLLKEPKAKKAKDATQQEKIYLIALHLLIWGEAANLRFMPECLCYIFHHMAHDMFELFRKEEVEWSSQTAKPSEDGSRELCFLEQVITPVYQIVAAEAHNNGNGVASHSAWRNYDDFNEFFWQADCFDHLSWPWKEDAAFFMKPKKRSYDDNDKTVQHAEPAALLSQTRGRRVGKINFVEHRTGFHLFHSFYRLWIFFICMLQGLTIWAFCNQNFHVRTIKKILSIAPTFAFLTFFQSVLDVLLMWGAYRSTRHHIVMRMLIRLVWFGALSGGVIFLYVKTLLEDRQGTGSTIWFRIFYLVLGSYAILHLLIGMLSHIPWLRIRTAEWSKYRVIRFIKAVHQERYFVGRGMYERLWDYFRYVLFWVFVLFCKFSFSYHFQLLPMVVPTRLIVELNNINYVWHDFVSKNNHNALTLLALWAPVVMIYFLDVQVWYTVTSALLGGLEGAKDRLGEIRDLSMLRKRFIDYPQALVQRLQPMNSSRASRQISLAEGAATDGKVIRSKQDAINAIKFAPIWNEVIKSLREEDLINNKEKELLIMPEQDVMQQNSWRIHWPLFLVANKVHVAVELAAGNKKNLELLWEKVNRVEYMANAVEEAFETLQPVLENLLNVDGAQWVRSLFGDIKEAIGSQAFVANFNLTNLREILKMTRKITKQLWRNKTAERVSKVEAALERLQAVVMNGFLPQDIREGFERWDHSEKPLFTNLNWPDRNGQKDAKRLFNLLTVQKINASKTLDTETIPRNLEAQRRLQFFTNSLFMHMPEAPTIHKMFSFCVFTPYYAEDVMYDLKKLCEENKDGISILFYLQKIYPDEWQNFLERIGLTGHTVDTKVDEKNEEVILQLRLWASYRGQTLARTVRGMMYYKRALELQAAQEGASTADVEEGLQLSGGLLERSAKYQAELKFTYVVTCQIFGEQKKKGAVQAADILYLMHKYDSLRIAYIDVVETMKDKKVTKSYYSKLVKADPYGQDQEIYSIKLPGEVKLGEGKPENQNHAIIFTRGDAIQTIDMNQDNYLEEALKVRNLLAEFDREDISLRPPTILGVREHVFTGSVSSLAWFMSMQESSFVTLGQRVLARPLKVRMHYGHPDVFDRIFHISRGGISKASRVINLSEDIFAGFNSTLRQGNVTHHEYIQVGKGRDVGLNQIALFEAKVASGNGEQSLSRDVYRLGQLFDFFRMLSFFYTSVGFYVTTMMTVLTLYVFLYGKAYLALSGVDASLQADNNIIQNAALQSALNTQFLVQIGIFTAVPMIMNLILEQGILRAIISFCTMQLQLASVFFTFSLGTRTHYFGRTILHGGAKYRSTGRGFVVTHIKFAENYRMYSRSHFTKAMEIIMLLIVYLAYGAEDRKAVNFILLTFSSWFLALSWLFAPYIFNPSGFEWVKTVEDFEDWTKWLYYKGGVGVKIENSWEAWWFDEQTHIRTNTSRFWEIILSLRFFIFQYGIVYHLHVDEHSTRLNVYGFSWLVLVVIVVIFKLFTFTRKSPKVQRLLRLFQTLLFMSIVTGIILAVVLTPLTIGDVFAVGLALIPTGWGLLSVAIACRPAVKRLRLWESVQEIARAYDACMGILVFIPIAFLSWFPFVSTFQTRLVFNQAFSRGLEISLILAGNRPNSSV</sequence>
<dbReference type="Proteomes" id="UP001497512">
    <property type="component" value="Chromosome 9"/>
</dbReference>